<dbReference type="AlphaFoldDB" id="A0AA40BE50"/>
<protein>
    <submittedName>
        <fullName evidence="2">Uncharacterized protein</fullName>
    </submittedName>
</protein>
<evidence type="ECO:0000313" key="3">
    <source>
        <dbReference type="Proteomes" id="UP001172159"/>
    </source>
</evidence>
<dbReference type="Proteomes" id="UP001172159">
    <property type="component" value="Unassembled WGS sequence"/>
</dbReference>
<keyword evidence="3" id="KW-1185">Reference proteome</keyword>
<evidence type="ECO:0000313" key="2">
    <source>
        <dbReference type="EMBL" id="KAK0732572.1"/>
    </source>
</evidence>
<gene>
    <name evidence="2" type="ORF">B0T21DRAFT_197602</name>
</gene>
<comment type="caution">
    <text evidence="2">The sequence shown here is derived from an EMBL/GenBank/DDBJ whole genome shotgun (WGS) entry which is preliminary data.</text>
</comment>
<reference evidence="2" key="1">
    <citation type="submission" date="2023-06" db="EMBL/GenBank/DDBJ databases">
        <title>Genome-scale phylogeny and comparative genomics of the fungal order Sordariales.</title>
        <authorList>
            <consortium name="Lawrence Berkeley National Laboratory"/>
            <person name="Hensen N."/>
            <person name="Bonometti L."/>
            <person name="Westerberg I."/>
            <person name="Brannstrom I.O."/>
            <person name="Guillou S."/>
            <person name="Cros-Aarteil S."/>
            <person name="Calhoun S."/>
            <person name="Haridas S."/>
            <person name="Kuo A."/>
            <person name="Mondo S."/>
            <person name="Pangilinan J."/>
            <person name="Riley R."/>
            <person name="Labutti K."/>
            <person name="Andreopoulos B."/>
            <person name="Lipzen A."/>
            <person name="Chen C."/>
            <person name="Yanf M."/>
            <person name="Daum C."/>
            <person name="Ng V."/>
            <person name="Clum A."/>
            <person name="Steindorff A."/>
            <person name="Ohm R."/>
            <person name="Martin F."/>
            <person name="Silar P."/>
            <person name="Natvig D."/>
            <person name="Lalanne C."/>
            <person name="Gautier V."/>
            <person name="Ament-Velasquez S.L."/>
            <person name="Kruys A."/>
            <person name="Hutchinson M.I."/>
            <person name="Powell A.J."/>
            <person name="Barry K."/>
            <person name="Miller A.N."/>
            <person name="Grigoriev I.V."/>
            <person name="Debuchy R."/>
            <person name="Gladieux P."/>
            <person name="Thoren M.H."/>
            <person name="Johannesson H."/>
        </authorList>
    </citation>
    <scope>NUCLEOTIDE SEQUENCE</scope>
    <source>
        <strain evidence="2">CBS 540.89</strain>
    </source>
</reference>
<dbReference type="EMBL" id="JAUKTV010000008">
    <property type="protein sequence ID" value="KAK0732572.1"/>
    <property type="molecule type" value="Genomic_DNA"/>
</dbReference>
<evidence type="ECO:0000256" key="1">
    <source>
        <dbReference type="SAM" id="MobiDB-lite"/>
    </source>
</evidence>
<feature type="region of interest" description="Disordered" evidence="1">
    <location>
        <begin position="1"/>
        <end position="28"/>
    </location>
</feature>
<organism evidence="2 3">
    <name type="scientific">Apiosordaria backusii</name>
    <dbReference type="NCBI Taxonomy" id="314023"/>
    <lineage>
        <taxon>Eukaryota</taxon>
        <taxon>Fungi</taxon>
        <taxon>Dikarya</taxon>
        <taxon>Ascomycota</taxon>
        <taxon>Pezizomycotina</taxon>
        <taxon>Sordariomycetes</taxon>
        <taxon>Sordariomycetidae</taxon>
        <taxon>Sordariales</taxon>
        <taxon>Lasiosphaeriaceae</taxon>
        <taxon>Apiosordaria</taxon>
    </lineage>
</organism>
<accession>A0AA40BE50</accession>
<name>A0AA40BE50_9PEZI</name>
<sequence>MRGLHDAPQPSSTWPFPPSQPKGPRPDWRTSISFPAASTLQQCCVPLRTFFWHHHHHDSNCLAILPPESRLIGRHPHLLQLFELSAFLSLAFRHLTDQHSGTDFQQLSAHCNTTTTFGNYYYRHFNQRVFLFFLPNYYRDTTCKDFQMLRNEFLSHTQQTLGLLEGFYTTVPPPPLLRIKGAFLGNGAHEFLSIGRRYPPQWKGRKGRKGNEKEGE</sequence>
<proteinExistence type="predicted"/>